<sequence length="267" mass="29707">MEKLEALRIGSFVVIMLLLLASSMFCRCMRKRKTKELEGATPNYTSKSFLKRFHPKELEFATDQFNEDSILGPSSMSTVYKGVLEDGHVITIQKLKVHQYAVTTEKNFNRELKTLGKVSIARGLVYLYSPGNDFPLVHCDLKPTNVLVDGEWNVSVSDFGTARILGTDMISSSSSTVSVFEGTIGYLAPEYAFIEFLTRQLPTGLSQETGQPITLPQLVKKDFADGSDRLLSLVDPQLVSEISMKEQLEKIFTLPLSCTCQEPEGSS</sequence>
<evidence type="ECO:0000256" key="1">
    <source>
        <dbReference type="SAM" id="Phobius"/>
    </source>
</evidence>
<dbReference type="GO" id="GO:0016020">
    <property type="term" value="C:membrane"/>
    <property type="evidence" value="ECO:0007669"/>
    <property type="project" value="TreeGrafter"/>
</dbReference>
<keyword evidence="1" id="KW-1133">Transmembrane helix</keyword>
<dbReference type="Gene3D" id="1.10.510.10">
    <property type="entry name" value="Transferase(Phosphotransferase) domain 1"/>
    <property type="match status" value="1"/>
</dbReference>
<keyword evidence="1" id="KW-0472">Membrane</keyword>
<dbReference type="PANTHER" id="PTHR48055">
    <property type="entry name" value="LEUCINE-RICH REPEAT RECEPTOR PROTEIN KINASE EMS1"/>
    <property type="match status" value="1"/>
</dbReference>
<evidence type="ECO:0000259" key="2">
    <source>
        <dbReference type="PROSITE" id="PS50011"/>
    </source>
</evidence>
<dbReference type="InterPro" id="IPR051564">
    <property type="entry name" value="LRR_receptor-like_kinase"/>
</dbReference>
<reference evidence="3" key="1">
    <citation type="submission" date="2023-02" db="EMBL/GenBank/DDBJ databases">
        <title>Genome of toxic invasive species Heracleum sosnowskyi carries increased number of genes despite the absence of recent whole-genome duplications.</title>
        <authorList>
            <person name="Schelkunov M."/>
            <person name="Shtratnikova V."/>
            <person name="Makarenko M."/>
            <person name="Klepikova A."/>
            <person name="Omelchenko D."/>
            <person name="Novikova G."/>
            <person name="Obukhova E."/>
            <person name="Bogdanov V."/>
            <person name="Penin A."/>
            <person name="Logacheva M."/>
        </authorList>
    </citation>
    <scope>NUCLEOTIDE SEQUENCE</scope>
    <source>
        <strain evidence="3">Hsosn_3</strain>
        <tissue evidence="3">Leaf</tissue>
    </source>
</reference>
<dbReference type="InterPro" id="IPR000719">
    <property type="entry name" value="Prot_kinase_dom"/>
</dbReference>
<dbReference type="InterPro" id="IPR008271">
    <property type="entry name" value="Ser/Thr_kinase_AS"/>
</dbReference>
<dbReference type="SMART" id="SM00220">
    <property type="entry name" value="S_TKc"/>
    <property type="match status" value="1"/>
</dbReference>
<dbReference type="InterPro" id="IPR011009">
    <property type="entry name" value="Kinase-like_dom_sf"/>
</dbReference>
<gene>
    <name evidence="3" type="ORF">POM88_034985</name>
</gene>
<keyword evidence="1" id="KW-0812">Transmembrane</keyword>
<dbReference type="PANTHER" id="PTHR48055:SF57">
    <property type="entry name" value="PROTEIN KINASE DOMAIN-CONTAINING PROTEIN"/>
    <property type="match status" value="1"/>
</dbReference>
<dbReference type="SUPFAM" id="SSF56112">
    <property type="entry name" value="Protein kinase-like (PK-like)"/>
    <property type="match status" value="1"/>
</dbReference>
<dbReference type="Pfam" id="PF00069">
    <property type="entry name" value="Pkinase"/>
    <property type="match status" value="1"/>
</dbReference>
<dbReference type="PROSITE" id="PS00108">
    <property type="entry name" value="PROTEIN_KINASE_ST"/>
    <property type="match status" value="1"/>
</dbReference>
<accession>A0AAD8HM76</accession>
<proteinExistence type="predicted"/>
<dbReference type="Proteomes" id="UP001237642">
    <property type="component" value="Unassembled WGS sequence"/>
</dbReference>
<evidence type="ECO:0000313" key="4">
    <source>
        <dbReference type="Proteomes" id="UP001237642"/>
    </source>
</evidence>
<dbReference type="GO" id="GO:0004672">
    <property type="term" value="F:protein kinase activity"/>
    <property type="evidence" value="ECO:0007669"/>
    <property type="project" value="InterPro"/>
</dbReference>
<keyword evidence="4" id="KW-1185">Reference proteome</keyword>
<dbReference type="GO" id="GO:0005524">
    <property type="term" value="F:ATP binding"/>
    <property type="evidence" value="ECO:0007669"/>
    <property type="project" value="InterPro"/>
</dbReference>
<dbReference type="PROSITE" id="PS50011">
    <property type="entry name" value="PROTEIN_KINASE_DOM"/>
    <property type="match status" value="1"/>
</dbReference>
<reference evidence="3" key="2">
    <citation type="submission" date="2023-05" db="EMBL/GenBank/DDBJ databases">
        <authorList>
            <person name="Schelkunov M.I."/>
        </authorList>
    </citation>
    <scope>NUCLEOTIDE SEQUENCE</scope>
    <source>
        <strain evidence="3">Hsosn_3</strain>
        <tissue evidence="3">Leaf</tissue>
    </source>
</reference>
<dbReference type="AlphaFoldDB" id="A0AAD8HM76"/>
<evidence type="ECO:0000313" key="3">
    <source>
        <dbReference type="EMBL" id="KAK1368893.1"/>
    </source>
</evidence>
<protein>
    <recommendedName>
        <fullName evidence="2">Protein kinase domain-containing protein</fullName>
    </recommendedName>
</protein>
<feature type="transmembrane region" description="Helical" evidence="1">
    <location>
        <begin position="6"/>
        <end position="26"/>
    </location>
</feature>
<name>A0AAD8HM76_9APIA</name>
<dbReference type="EMBL" id="JAUIZM010000008">
    <property type="protein sequence ID" value="KAK1368893.1"/>
    <property type="molecule type" value="Genomic_DNA"/>
</dbReference>
<feature type="domain" description="Protein kinase" evidence="2">
    <location>
        <begin position="1"/>
        <end position="267"/>
    </location>
</feature>
<organism evidence="3 4">
    <name type="scientific">Heracleum sosnowskyi</name>
    <dbReference type="NCBI Taxonomy" id="360622"/>
    <lineage>
        <taxon>Eukaryota</taxon>
        <taxon>Viridiplantae</taxon>
        <taxon>Streptophyta</taxon>
        <taxon>Embryophyta</taxon>
        <taxon>Tracheophyta</taxon>
        <taxon>Spermatophyta</taxon>
        <taxon>Magnoliopsida</taxon>
        <taxon>eudicotyledons</taxon>
        <taxon>Gunneridae</taxon>
        <taxon>Pentapetalae</taxon>
        <taxon>asterids</taxon>
        <taxon>campanulids</taxon>
        <taxon>Apiales</taxon>
        <taxon>Apiaceae</taxon>
        <taxon>Apioideae</taxon>
        <taxon>apioid superclade</taxon>
        <taxon>Tordylieae</taxon>
        <taxon>Tordyliinae</taxon>
        <taxon>Heracleum</taxon>
    </lineage>
</organism>
<comment type="caution">
    <text evidence="3">The sequence shown here is derived from an EMBL/GenBank/DDBJ whole genome shotgun (WGS) entry which is preliminary data.</text>
</comment>